<feature type="signal peptide" evidence="3">
    <location>
        <begin position="1"/>
        <end position="28"/>
    </location>
</feature>
<accession>A0AAN8NAR9</accession>
<evidence type="ECO:0000256" key="1">
    <source>
        <dbReference type="SAM" id="MobiDB-lite"/>
    </source>
</evidence>
<evidence type="ECO:0000256" key="3">
    <source>
        <dbReference type="SAM" id="SignalP"/>
    </source>
</evidence>
<keyword evidence="5" id="KW-1185">Reference proteome</keyword>
<feature type="region of interest" description="Disordered" evidence="1">
    <location>
        <begin position="501"/>
        <end position="580"/>
    </location>
</feature>
<evidence type="ECO:0000313" key="4">
    <source>
        <dbReference type="EMBL" id="KAK6517700.1"/>
    </source>
</evidence>
<evidence type="ECO:0000313" key="5">
    <source>
        <dbReference type="Proteomes" id="UP001307849"/>
    </source>
</evidence>
<dbReference type="EMBL" id="JAVHJM010000002">
    <property type="protein sequence ID" value="KAK6517700.1"/>
    <property type="molecule type" value="Genomic_DNA"/>
</dbReference>
<dbReference type="AlphaFoldDB" id="A0AAN8NAR9"/>
<keyword evidence="2" id="KW-0812">Transmembrane</keyword>
<feature type="compositionally biased region" description="Low complexity" evidence="1">
    <location>
        <begin position="113"/>
        <end position="198"/>
    </location>
</feature>
<feature type="transmembrane region" description="Helical" evidence="2">
    <location>
        <begin position="213"/>
        <end position="241"/>
    </location>
</feature>
<keyword evidence="3" id="KW-0732">Signal</keyword>
<evidence type="ECO:0008006" key="6">
    <source>
        <dbReference type="Google" id="ProtNLM"/>
    </source>
</evidence>
<name>A0AAN8NAR9_9PEZI</name>
<keyword evidence="2" id="KW-0472">Membrane</keyword>
<feature type="compositionally biased region" description="Polar residues" evidence="1">
    <location>
        <begin position="502"/>
        <end position="526"/>
    </location>
</feature>
<sequence>MTHHRSSKPHKLLLSPLIILLLPTLTQAQIASYFPPYLKSCIDRCQPLWSANYDCTLSGQSSLDCLCQSSWVEQFYEGSTCTCTSDFESQEFRNWFQGTGGCSVYVEARIRSSETSVPTSTVESSSSSSSTEEETTTTSERTSRRTTSSVESTTTSDPDSTTTRDSTFTTLPVTTGTGTRGSDQTGPPTTTPTLTGAGQDSSTSFITEQNKRWVIPTIVIGGLIVIGAGIFAFLFFCCGCCRRGGRGRYSKANNSSIVPETGSAAGAVLGKRKKKRMWLSTIPFFGVNKSNRSDGSGDTLVGDPYDSQNPYQSRNSMVDTGYYGAGSGLMGLGGDGGAGGPYIPYQHGAPLPPIDEVQSIAESTVTRDRGLTHARSPLADEDEPFQFGYGEQQGVSTYSPVGNGGRESMVLPPMPVHQGFGEGIGLIGTAVTTSNAAAAAAAAENRSRRENGDMSSFSNRYEDLATRRMDRRMFDPFGNPMPMSMDGGGGAGMVIPRKEIRSTPTTPVGEQVRSLTVSPPASTVSIASSSGFGGGGGPLAGRGGSSGGFSGFPRAPAPAGSGLFTQQPGRRPGDYYEDYR</sequence>
<comment type="caution">
    <text evidence="4">The sequence shown here is derived from an EMBL/GenBank/DDBJ whole genome shotgun (WGS) entry which is preliminary data.</text>
</comment>
<feature type="region of interest" description="Disordered" evidence="1">
    <location>
        <begin position="113"/>
        <end position="202"/>
    </location>
</feature>
<dbReference type="Proteomes" id="UP001307849">
    <property type="component" value="Unassembled WGS sequence"/>
</dbReference>
<feature type="compositionally biased region" description="Gly residues" evidence="1">
    <location>
        <begin position="531"/>
        <end position="550"/>
    </location>
</feature>
<organism evidence="4 5">
    <name type="scientific">Arthrobotrys conoides</name>
    <dbReference type="NCBI Taxonomy" id="74498"/>
    <lineage>
        <taxon>Eukaryota</taxon>
        <taxon>Fungi</taxon>
        <taxon>Dikarya</taxon>
        <taxon>Ascomycota</taxon>
        <taxon>Pezizomycotina</taxon>
        <taxon>Orbiliomycetes</taxon>
        <taxon>Orbiliales</taxon>
        <taxon>Orbiliaceae</taxon>
        <taxon>Arthrobotrys</taxon>
    </lineage>
</organism>
<evidence type="ECO:0000256" key="2">
    <source>
        <dbReference type="SAM" id="Phobius"/>
    </source>
</evidence>
<feature type="chain" id="PRO_5042989373" description="Extracellular membrane protein CFEM domain-containing protein" evidence="3">
    <location>
        <begin position="29"/>
        <end position="580"/>
    </location>
</feature>
<gene>
    <name evidence="4" type="ORF">TWF506_004882</name>
</gene>
<feature type="compositionally biased region" description="Basic and acidic residues" evidence="1">
    <location>
        <begin position="571"/>
        <end position="580"/>
    </location>
</feature>
<protein>
    <recommendedName>
        <fullName evidence="6">Extracellular membrane protein CFEM domain-containing protein</fullName>
    </recommendedName>
</protein>
<proteinExistence type="predicted"/>
<keyword evidence="2" id="KW-1133">Transmembrane helix</keyword>
<reference evidence="4 5" key="1">
    <citation type="submission" date="2019-10" db="EMBL/GenBank/DDBJ databases">
        <authorList>
            <person name="Palmer J.M."/>
        </authorList>
    </citation>
    <scope>NUCLEOTIDE SEQUENCE [LARGE SCALE GENOMIC DNA]</scope>
    <source>
        <strain evidence="4 5">TWF506</strain>
    </source>
</reference>